<feature type="compositionally biased region" description="Low complexity" evidence="1">
    <location>
        <begin position="303"/>
        <end position="316"/>
    </location>
</feature>
<evidence type="ECO:0000313" key="2">
    <source>
        <dbReference type="EMBL" id="RDG36126.1"/>
    </source>
</evidence>
<reference evidence="2 3" key="1">
    <citation type="submission" date="2018-07" db="EMBL/GenBank/DDBJ databases">
        <title>Streptomyces species from bats.</title>
        <authorList>
            <person name="Dunlap C."/>
        </authorList>
    </citation>
    <scope>NUCLEOTIDE SEQUENCE [LARGE SCALE GENOMIC DNA]</scope>
    <source>
        <strain evidence="2 3">AC230</strain>
    </source>
</reference>
<dbReference type="EMBL" id="QQNA01000177">
    <property type="protein sequence ID" value="RDG36126.1"/>
    <property type="molecule type" value="Genomic_DNA"/>
</dbReference>
<feature type="compositionally biased region" description="Pro residues" evidence="1">
    <location>
        <begin position="219"/>
        <end position="233"/>
    </location>
</feature>
<feature type="compositionally biased region" description="Low complexity" evidence="1">
    <location>
        <begin position="30"/>
        <end position="48"/>
    </location>
</feature>
<gene>
    <name evidence="2" type="ORF">DVH02_21645</name>
</gene>
<feature type="compositionally biased region" description="Low complexity" evidence="1">
    <location>
        <begin position="237"/>
        <end position="251"/>
    </location>
</feature>
<feature type="non-terminal residue" evidence="2">
    <location>
        <position position="405"/>
    </location>
</feature>
<sequence length="405" mass="40688">MGLLSWLRGDRATGGDTSGSGVAARSGEMSRSAAPADRAPADAGTAGASRNAWRELPPLQRTLGATDLITDPSGFEGSLSSRQDTALSTAPLGHLVSPEAPSGLVHGLDISDTGGADGRGGTDSTPPSPSPAPGDRTVATWPAPEGRTSPRVRPSAVPLQRSESAPAHAHASAPTFLSAASAPVELPVRQLMSERPIEPSLPPAASPKAGPVGPSSPARRPPSLPVRADPPPLQRSALAPGLGAPLAGLPPTAQRQVAARAPGPMTETASGPDQDLDLYLSGDADPHPHPASDSASDSDSDSDSGSGSGSDLAPPDASSNPLLGHTPPLVAPTDPVSRAPHVRQLPEYGPHPSPSADPVSVPVPVPIQRLDTAHPQAPLTASGPVTKRGTARWAMSGATGPDAVR</sequence>
<proteinExistence type="predicted"/>
<feature type="compositionally biased region" description="Low complexity" evidence="1">
    <location>
        <begin position="164"/>
        <end position="173"/>
    </location>
</feature>
<name>A0A370B8Q6_9ACTN</name>
<feature type="compositionally biased region" description="Pro residues" evidence="1">
    <location>
        <begin position="349"/>
        <end position="365"/>
    </location>
</feature>
<evidence type="ECO:0000256" key="1">
    <source>
        <dbReference type="SAM" id="MobiDB-lite"/>
    </source>
</evidence>
<organism evidence="2 3">
    <name type="scientific">Streptomyces corynorhini</name>
    <dbReference type="NCBI Taxonomy" id="2282652"/>
    <lineage>
        <taxon>Bacteria</taxon>
        <taxon>Bacillati</taxon>
        <taxon>Actinomycetota</taxon>
        <taxon>Actinomycetes</taxon>
        <taxon>Kitasatosporales</taxon>
        <taxon>Streptomycetaceae</taxon>
        <taxon>Streptomyces</taxon>
    </lineage>
</organism>
<keyword evidence="3" id="KW-1185">Reference proteome</keyword>
<feature type="compositionally biased region" description="Polar residues" evidence="1">
    <location>
        <begin position="78"/>
        <end position="88"/>
    </location>
</feature>
<feature type="region of interest" description="Disordered" evidence="1">
    <location>
        <begin position="1"/>
        <end position="173"/>
    </location>
</feature>
<dbReference type="Proteomes" id="UP000253741">
    <property type="component" value="Unassembled WGS sequence"/>
</dbReference>
<accession>A0A370B8Q6</accession>
<protein>
    <submittedName>
        <fullName evidence="2">Uncharacterized protein</fullName>
    </submittedName>
</protein>
<feature type="region of interest" description="Disordered" evidence="1">
    <location>
        <begin position="193"/>
        <end position="405"/>
    </location>
</feature>
<comment type="caution">
    <text evidence="2">The sequence shown here is derived from an EMBL/GenBank/DDBJ whole genome shotgun (WGS) entry which is preliminary data.</text>
</comment>
<dbReference type="AlphaFoldDB" id="A0A370B8Q6"/>
<evidence type="ECO:0000313" key="3">
    <source>
        <dbReference type="Proteomes" id="UP000253741"/>
    </source>
</evidence>